<dbReference type="GO" id="GO:0005886">
    <property type="term" value="C:plasma membrane"/>
    <property type="evidence" value="ECO:0007669"/>
    <property type="project" value="UniProtKB-SubCell"/>
</dbReference>
<dbReference type="PANTHER" id="PTHR43386">
    <property type="entry name" value="OLIGOPEPTIDE TRANSPORT SYSTEM PERMEASE PROTEIN APPC"/>
    <property type="match status" value="1"/>
</dbReference>
<sequence>MSPLLLCGRNVEGLSTFEVAENDMQTDTAKVEIQPNHVEDEKPWKEFMRAFIRHRSALIGSIIILLLILIAILAPVLTSYEYSARSDDLNQAPSAEHWFGTDEMGRDVFTRVIYGARISLWVGFFAVTGSIVFGSFLGLIAGFYGGWRDTIISRFFDILLAFPGILLAIAIVTILGPGLNNALIAIAIINIPTFGRLMRSSVLRVKEEDFILAARAIGMKNSRILFHHILPNCWTPIMVQGTLSFATAVIEAAALGFLGLGAQPPEPEWGTMLSDSRPFIQTAPWTMIFPGLAIMLTVLGFNLLGDGLRDIFDPRMKQ</sequence>
<keyword evidence="10" id="KW-1185">Reference proteome</keyword>
<evidence type="ECO:0000256" key="2">
    <source>
        <dbReference type="ARBA" id="ARBA00022448"/>
    </source>
</evidence>
<organism evidence="9 10">
    <name type="scientific">Thermoflavimicrobium dichotomicum</name>
    <dbReference type="NCBI Taxonomy" id="46223"/>
    <lineage>
        <taxon>Bacteria</taxon>
        <taxon>Bacillati</taxon>
        <taxon>Bacillota</taxon>
        <taxon>Bacilli</taxon>
        <taxon>Bacillales</taxon>
        <taxon>Thermoactinomycetaceae</taxon>
        <taxon>Thermoflavimicrobium</taxon>
    </lineage>
</organism>
<feature type="transmembrane region" description="Helical" evidence="7">
    <location>
        <begin position="57"/>
        <end position="77"/>
    </location>
</feature>
<dbReference type="InterPro" id="IPR000515">
    <property type="entry name" value="MetI-like"/>
</dbReference>
<evidence type="ECO:0000256" key="7">
    <source>
        <dbReference type="RuleBase" id="RU363032"/>
    </source>
</evidence>
<dbReference type="CDD" id="cd06261">
    <property type="entry name" value="TM_PBP2"/>
    <property type="match status" value="1"/>
</dbReference>
<feature type="transmembrane region" description="Helical" evidence="7">
    <location>
        <begin position="155"/>
        <end position="176"/>
    </location>
</feature>
<evidence type="ECO:0000256" key="3">
    <source>
        <dbReference type="ARBA" id="ARBA00022475"/>
    </source>
</evidence>
<dbReference type="PANTHER" id="PTHR43386:SF1">
    <property type="entry name" value="D,D-DIPEPTIDE TRANSPORT SYSTEM PERMEASE PROTEIN DDPC-RELATED"/>
    <property type="match status" value="1"/>
</dbReference>
<dbReference type="InterPro" id="IPR050366">
    <property type="entry name" value="BP-dependent_transpt_permease"/>
</dbReference>
<keyword evidence="4 7" id="KW-0812">Transmembrane</keyword>
<dbReference type="STRING" id="46223.SAMN05421852_102319"/>
<feature type="transmembrane region" description="Helical" evidence="7">
    <location>
        <begin position="282"/>
        <end position="305"/>
    </location>
</feature>
<dbReference type="AlphaFoldDB" id="A0A1I3LTZ9"/>
<evidence type="ECO:0000256" key="4">
    <source>
        <dbReference type="ARBA" id="ARBA00022692"/>
    </source>
</evidence>
<evidence type="ECO:0000259" key="8">
    <source>
        <dbReference type="PROSITE" id="PS50928"/>
    </source>
</evidence>
<dbReference type="InterPro" id="IPR025966">
    <property type="entry name" value="OppC_N"/>
</dbReference>
<dbReference type="Pfam" id="PF12911">
    <property type="entry name" value="OppC_N"/>
    <property type="match status" value="1"/>
</dbReference>
<dbReference type="InterPro" id="IPR035906">
    <property type="entry name" value="MetI-like_sf"/>
</dbReference>
<dbReference type="Gene3D" id="1.10.3720.10">
    <property type="entry name" value="MetI-like"/>
    <property type="match status" value="1"/>
</dbReference>
<evidence type="ECO:0000256" key="1">
    <source>
        <dbReference type="ARBA" id="ARBA00004651"/>
    </source>
</evidence>
<dbReference type="GO" id="GO:0055085">
    <property type="term" value="P:transmembrane transport"/>
    <property type="evidence" value="ECO:0007669"/>
    <property type="project" value="InterPro"/>
</dbReference>
<keyword evidence="3" id="KW-1003">Cell membrane</keyword>
<dbReference type="Proteomes" id="UP000199545">
    <property type="component" value="Unassembled WGS sequence"/>
</dbReference>
<keyword evidence="5 7" id="KW-1133">Transmembrane helix</keyword>
<feature type="transmembrane region" description="Helical" evidence="7">
    <location>
        <begin position="118"/>
        <end position="143"/>
    </location>
</feature>
<feature type="domain" description="ABC transmembrane type-1" evidence="8">
    <location>
        <begin position="116"/>
        <end position="305"/>
    </location>
</feature>
<evidence type="ECO:0000313" key="10">
    <source>
        <dbReference type="Proteomes" id="UP000199545"/>
    </source>
</evidence>
<dbReference type="Pfam" id="PF00528">
    <property type="entry name" value="BPD_transp_1"/>
    <property type="match status" value="1"/>
</dbReference>
<comment type="subcellular location">
    <subcellularLocation>
        <location evidence="1 7">Cell membrane</location>
        <topology evidence="1 7">Multi-pass membrane protein</topology>
    </subcellularLocation>
</comment>
<keyword evidence="6 7" id="KW-0472">Membrane</keyword>
<dbReference type="SUPFAM" id="SSF161098">
    <property type="entry name" value="MetI-like"/>
    <property type="match status" value="1"/>
</dbReference>
<comment type="similarity">
    <text evidence="7">Belongs to the binding-protein-dependent transport system permease family.</text>
</comment>
<keyword evidence="2 7" id="KW-0813">Transport</keyword>
<feature type="transmembrane region" description="Helical" evidence="7">
    <location>
        <begin position="243"/>
        <end position="262"/>
    </location>
</feature>
<evidence type="ECO:0000256" key="6">
    <source>
        <dbReference type="ARBA" id="ARBA00023136"/>
    </source>
</evidence>
<dbReference type="EMBL" id="FORR01000002">
    <property type="protein sequence ID" value="SFI88133.1"/>
    <property type="molecule type" value="Genomic_DNA"/>
</dbReference>
<reference evidence="9 10" key="1">
    <citation type="submission" date="2016-10" db="EMBL/GenBank/DDBJ databases">
        <authorList>
            <person name="de Groot N.N."/>
        </authorList>
    </citation>
    <scope>NUCLEOTIDE SEQUENCE [LARGE SCALE GENOMIC DNA]</scope>
    <source>
        <strain evidence="9 10">DSM 44778</strain>
    </source>
</reference>
<evidence type="ECO:0000313" key="9">
    <source>
        <dbReference type="EMBL" id="SFI88133.1"/>
    </source>
</evidence>
<protein>
    <submittedName>
        <fullName evidence="9">Peptide/nickel transport system permease protein</fullName>
    </submittedName>
</protein>
<evidence type="ECO:0000256" key="5">
    <source>
        <dbReference type="ARBA" id="ARBA00022989"/>
    </source>
</evidence>
<name>A0A1I3LTZ9_9BACL</name>
<gene>
    <name evidence="9" type="ORF">SAMN05421852_102319</name>
</gene>
<proteinExistence type="inferred from homology"/>
<accession>A0A1I3LTZ9</accession>
<dbReference type="PROSITE" id="PS50928">
    <property type="entry name" value="ABC_TM1"/>
    <property type="match status" value="1"/>
</dbReference>